<accession>A0A5B8U0P6</accession>
<protein>
    <submittedName>
        <fullName evidence="2">Uncharacterized protein</fullName>
    </submittedName>
</protein>
<feature type="transmembrane region" description="Helical" evidence="1">
    <location>
        <begin position="32"/>
        <end position="50"/>
    </location>
</feature>
<dbReference type="OrthoDB" id="5244837at2"/>
<dbReference type="AlphaFoldDB" id="A0A5B8U0P6"/>
<proteinExistence type="predicted"/>
<name>A0A5B8U0P6_9ACTN</name>
<organism evidence="2 3">
    <name type="scientific">Baekduia soli</name>
    <dbReference type="NCBI Taxonomy" id="496014"/>
    <lineage>
        <taxon>Bacteria</taxon>
        <taxon>Bacillati</taxon>
        <taxon>Actinomycetota</taxon>
        <taxon>Thermoleophilia</taxon>
        <taxon>Solirubrobacterales</taxon>
        <taxon>Baekduiaceae</taxon>
        <taxon>Baekduia</taxon>
    </lineage>
</organism>
<evidence type="ECO:0000313" key="2">
    <source>
        <dbReference type="EMBL" id="QEC46557.1"/>
    </source>
</evidence>
<keyword evidence="1" id="KW-0472">Membrane</keyword>
<reference evidence="2 3" key="1">
    <citation type="journal article" date="2018" name="J. Microbiol.">
        <title>Baekduia soli gen. nov., sp. nov., a novel bacterium isolated from the soil of Baekdu Mountain and proposal of a novel family name, Baekduiaceae fam. nov.</title>
        <authorList>
            <person name="An D.S."/>
            <person name="Siddiqi M.Z."/>
            <person name="Kim K.H."/>
            <person name="Yu H.S."/>
            <person name="Im W.T."/>
        </authorList>
    </citation>
    <scope>NUCLEOTIDE SEQUENCE [LARGE SCALE GENOMIC DNA]</scope>
    <source>
        <strain evidence="2 3">BR7-21</strain>
    </source>
</reference>
<dbReference type="RefSeq" id="WP_146915893.1">
    <property type="nucleotide sequence ID" value="NZ_CP042430.1"/>
</dbReference>
<sequence>MNAVRIWLPVAILVAGVALVIARGGDETSLEGASALWGAGLSVALLNWLHRVGVAGDRTRDDEDRARAYFDRHGHWPDEEPPPRR</sequence>
<keyword evidence="1" id="KW-1133">Transmembrane helix</keyword>
<dbReference type="EMBL" id="CP042430">
    <property type="protein sequence ID" value="QEC46557.1"/>
    <property type="molecule type" value="Genomic_DNA"/>
</dbReference>
<keyword evidence="1" id="KW-0812">Transmembrane</keyword>
<evidence type="ECO:0000256" key="1">
    <source>
        <dbReference type="SAM" id="Phobius"/>
    </source>
</evidence>
<dbReference type="KEGG" id="bsol:FSW04_02500"/>
<evidence type="ECO:0000313" key="3">
    <source>
        <dbReference type="Proteomes" id="UP000321805"/>
    </source>
</evidence>
<gene>
    <name evidence="2" type="ORF">FSW04_02500</name>
</gene>
<dbReference type="Proteomes" id="UP000321805">
    <property type="component" value="Chromosome"/>
</dbReference>
<keyword evidence="3" id="KW-1185">Reference proteome</keyword>